<dbReference type="EMBL" id="JAENGZ010000069">
    <property type="protein sequence ID" value="KAG6970638.1"/>
    <property type="molecule type" value="Genomic_DNA"/>
</dbReference>
<name>A0A8T1UY56_9STRA</name>
<dbReference type="AlphaFoldDB" id="A0A8T1UY56"/>
<gene>
    <name evidence="1" type="ORF">JG687_00002523</name>
</gene>
<sequence length="81" mass="9685">MDELIAFSAKDYEDLAVILRKVYLSQTPSVLARLQRRLRSDKTEFEEPLFRTKQHTQHLEQSQRLMYDIYALTNQTFHLVV</sequence>
<evidence type="ECO:0000313" key="1">
    <source>
        <dbReference type="EMBL" id="KAG6970638.1"/>
    </source>
</evidence>
<proteinExistence type="predicted"/>
<evidence type="ECO:0000313" key="2">
    <source>
        <dbReference type="Proteomes" id="UP000688947"/>
    </source>
</evidence>
<dbReference type="OrthoDB" id="421121at2759"/>
<reference evidence="1" key="1">
    <citation type="submission" date="2021-01" db="EMBL/GenBank/DDBJ databases">
        <title>Phytophthora aleatoria, a newly-described species from Pinus radiata is distinct from Phytophthora cactorum isolates based on comparative genomics.</title>
        <authorList>
            <person name="Mcdougal R."/>
            <person name="Panda P."/>
            <person name="Williams N."/>
            <person name="Studholme D.J."/>
        </authorList>
    </citation>
    <scope>NUCLEOTIDE SEQUENCE</scope>
    <source>
        <strain evidence="1">NZFS 3830</strain>
    </source>
</reference>
<dbReference type="Proteomes" id="UP000688947">
    <property type="component" value="Unassembled WGS sequence"/>
</dbReference>
<comment type="caution">
    <text evidence="1">The sequence shown here is derived from an EMBL/GenBank/DDBJ whole genome shotgun (WGS) entry which is preliminary data.</text>
</comment>
<protein>
    <submittedName>
        <fullName evidence="1">Uncharacterized protein</fullName>
    </submittedName>
</protein>
<organism evidence="1 2">
    <name type="scientific">Phytophthora cactorum</name>
    <dbReference type="NCBI Taxonomy" id="29920"/>
    <lineage>
        <taxon>Eukaryota</taxon>
        <taxon>Sar</taxon>
        <taxon>Stramenopiles</taxon>
        <taxon>Oomycota</taxon>
        <taxon>Peronosporomycetes</taxon>
        <taxon>Peronosporales</taxon>
        <taxon>Peronosporaceae</taxon>
        <taxon>Phytophthora</taxon>
    </lineage>
</organism>
<accession>A0A8T1UY56</accession>